<dbReference type="AlphaFoldDB" id="A0A659S2A2"/>
<sequence length="96" mass="10213">MLNTLIVGASGYAGAELVSYVNRHPHMTITALTVSAQSNDAGKLISDLHPQLKGIVDLPLQPMSDVRDFSADVDVVFLATAHEVSHALAPRFFLAG</sequence>
<dbReference type="PANTHER" id="PTHR32338:SF10">
    <property type="entry name" value="N-ACETYL-GAMMA-GLUTAMYL-PHOSPHATE REDUCTASE, CHLOROPLASTIC-RELATED"/>
    <property type="match status" value="1"/>
</dbReference>
<name>A0A659S2A2_SALET</name>
<dbReference type="GO" id="GO:0016620">
    <property type="term" value="F:oxidoreductase activity, acting on the aldehyde or oxo group of donors, NAD or NADP as acceptor"/>
    <property type="evidence" value="ECO:0007669"/>
    <property type="project" value="InterPro"/>
</dbReference>
<feature type="non-terminal residue" evidence="3">
    <location>
        <position position="96"/>
    </location>
</feature>
<accession>A0A659S2A2</accession>
<evidence type="ECO:0000259" key="2">
    <source>
        <dbReference type="SMART" id="SM00859"/>
    </source>
</evidence>
<dbReference type="Gene3D" id="3.40.50.720">
    <property type="entry name" value="NAD(P)-binding Rossmann-like Domain"/>
    <property type="match status" value="1"/>
</dbReference>
<reference evidence="3 4" key="1">
    <citation type="submission" date="2018-03" db="EMBL/GenBank/DDBJ databases">
        <title>Non-Typhoidal Salmonella genome sequencing and assembly.</title>
        <authorList>
            <person name="Matchawe C."/>
        </authorList>
    </citation>
    <scope>NUCLEOTIDE SEQUENCE [LARGE SCALE GENOMIC DNA]</scope>
    <source>
        <strain evidence="3 4">8EV</strain>
    </source>
</reference>
<proteinExistence type="predicted"/>
<protein>
    <submittedName>
        <fullName evidence="3">N-acetyl-gamma-glutamyl-phosphate reductase</fullName>
    </submittedName>
</protein>
<comment type="caution">
    <text evidence="3">The sequence shown here is derived from an EMBL/GenBank/DDBJ whole genome shotgun (WGS) entry which is preliminary data.</text>
</comment>
<keyword evidence="1" id="KW-0028">Amino-acid biosynthesis</keyword>
<feature type="domain" description="Semialdehyde dehydrogenase NAD-binding" evidence="2">
    <location>
        <begin position="3"/>
        <end position="95"/>
    </location>
</feature>
<dbReference type="GO" id="GO:0051287">
    <property type="term" value="F:NAD binding"/>
    <property type="evidence" value="ECO:0007669"/>
    <property type="project" value="InterPro"/>
</dbReference>
<dbReference type="CDD" id="cd17895">
    <property type="entry name" value="AGPR_1_N"/>
    <property type="match status" value="1"/>
</dbReference>
<keyword evidence="1" id="KW-0055">Arginine biosynthesis</keyword>
<evidence type="ECO:0000313" key="4">
    <source>
        <dbReference type="Proteomes" id="UP000297989"/>
    </source>
</evidence>
<dbReference type="EMBL" id="PYKK01001578">
    <property type="protein sequence ID" value="TGD20133.1"/>
    <property type="molecule type" value="Genomic_DNA"/>
</dbReference>
<dbReference type="InterPro" id="IPR000534">
    <property type="entry name" value="Semialdehyde_DH_NAD-bd"/>
</dbReference>
<evidence type="ECO:0000256" key="1">
    <source>
        <dbReference type="ARBA" id="ARBA00022571"/>
    </source>
</evidence>
<gene>
    <name evidence="3" type="ORF">C9F10_23005</name>
</gene>
<dbReference type="SMART" id="SM00859">
    <property type="entry name" value="Semialdhyde_dh"/>
    <property type="match status" value="1"/>
</dbReference>
<dbReference type="Proteomes" id="UP000297989">
    <property type="component" value="Unassembled WGS sequence"/>
</dbReference>
<dbReference type="Pfam" id="PF01118">
    <property type="entry name" value="Semialdhyde_dh"/>
    <property type="match status" value="1"/>
</dbReference>
<dbReference type="InterPro" id="IPR036291">
    <property type="entry name" value="NAD(P)-bd_dom_sf"/>
</dbReference>
<dbReference type="GO" id="GO:0006526">
    <property type="term" value="P:L-arginine biosynthetic process"/>
    <property type="evidence" value="ECO:0007669"/>
    <property type="project" value="UniProtKB-KW"/>
</dbReference>
<dbReference type="InterPro" id="IPR050085">
    <property type="entry name" value="AGPR"/>
</dbReference>
<dbReference type="PANTHER" id="PTHR32338">
    <property type="entry name" value="N-ACETYL-GAMMA-GLUTAMYL-PHOSPHATE REDUCTASE, CHLOROPLASTIC-RELATED-RELATED"/>
    <property type="match status" value="1"/>
</dbReference>
<dbReference type="SUPFAM" id="SSF51735">
    <property type="entry name" value="NAD(P)-binding Rossmann-fold domains"/>
    <property type="match status" value="1"/>
</dbReference>
<organism evidence="3 4">
    <name type="scientific">Salmonella enterica subsp. enterica serovar Poona</name>
    <dbReference type="NCBI Taxonomy" id="436295"/>
    <lineage>
        <taxon>Bacteria</taxon>
        <taxon>Pseudomonadati</taxon>
        <taxon>Pseudomonadota</taxon>
        <taxon>Gammaproteobacteria</taxon>
        <taxon>Enterobacterales</taxon>
        <taxon>Enterobacteriaceae</taxon>
        <taxon>Salmonella</taxon>
    </lineage>
</organism>
<evidence type="ECO:0000313" key="3">
    <source>
        <dbReference type="EMBL" id="TGD20133.1"/>
    </source>
</evidence>